<feature type="compositionally biased region" description="Polar residues" evidence="7">
    <location>
        <begin position="128"/>
        <end position="138"/>
    </location>
</feature>
<dbReference type="InterPro" id="IPR028929">
    <property type="entry name" value="Mif2_N"/>
</dbReference>
<dbReference type="Pfam" id="PF11699">
    <property type="entry name" value="CENP-C_C"/>
    <property type="match status" value="1"/>
</dbReference>
<feature type="compositionally biased region" description="Basic residues" evidence="7">
    <location>
        <begin position="427"/>
        <end position="439"/>
    </location>
</feature>
<feature type="region of interest" description="Disordered" evidence="7">
    <location>
        <begin position="1"/>
        <end position="379"/>
    </location>
</feature>
<comment type="caution">
    <text evidence="10">The sequence shown here is derived from an EMBL/GenBank/DDBJ whole genome shotgun (WGS) entry which is preliminary data.</text>
</comment>
<dbReference type="GO" id="GO:0005634">
    <property type="term" value="C:nucleus"/>
    <property type="evidence" value="ECO:0007669"/>
    <property type="project" value="UniProtKB-SubCell"/>
</dbReference>
<name>A0A8H3IYU0_9LECA</name>
<comment type="function">
    <text evidence="5">Component of the kinetochore, a multiprotein complex that assembles on centromeric DNA and attaches chromosomes to spindle microtubules, mediating chromosome segregation and sister chromatid segregation during meiosis and mitosis. Component of the inner kinetochore constitutive centromere-associated network (CCAN), which serves as a structural platform for outer kinetochore assembly.</text>
</comment>
<dbReference type="FunFam" id="2.60.120.10:FF:000033">
    <property type="entry name" value="Centromere protein C 1"/>
    <property type="match status" value="1"/>
</dbReference>
<keyword evidence="11" id="KW-1185">Reference proteome</keyword>
<dbReference type="SUPFAM" id="SSF51182">
    <property type="entry name" value="RmlC-like cupins"/>
    <property type="match status" value="1"/>
</dbReference>
<dbReference type="InterPro" id="IPR025974">
    <property type="entry name" value="Mif2/CENP-C_cupin"/>
</dbReference>
<dbReference type="Gene3D" id="2.60.120.10">
    <property type="entry name" value="Jelly Rolls"/>
    <property type="match status" value="1"/>
</dbReference>
<evidence type="ECO:0000256" key="3">
    <source>
        <dbReference type="ARBA" id="ARBA00023125"/>
    </source>
</evidence>
<dbReference type="EMBL" id="CAJPDS010000068">
    <property type="protein sequence ID" value="CAF9933504.1"/>
    <property type="molecule type" value="Genomic_DNA"/>
</dbReference>
<evidence type="ECO:0000313" key="11">
    <source>
        <dbReference type="Proteomes" id="UP000664521"/>
    </source>
</evidence>
<evidence type="ECO:0000259" key="8">
    <source>
        <dbReference type="Pfam" id="PF11699"/>
    </source>
</evidence>
<feature type="compositionally biased region" description="Acidic residues" evidence="7">
    <location>
        <begin position="215"/>
        <end position="225"/>
    </location>
</feature>
<dbReference type="PANTHER" id="PTHR16684">
    <property type="entry name" value="CENTROMERE PROTEIN C"/>
    <property type="match status" value="1"/>
</dbReference>
<keyword evidence="3" id="KW-0238">DNA-binding</keyword>
<evidence type="ECO:0000256" key="1">
    <source>
        <dbReference type="ARBA" id="ARBA00004123"/>
    </source>
</evidence>
<dbReference type="InterPro" id="IPR014710">
    <property type="entry name" value="RmlC-like_jellyroll"/>
</dbReference>
<proteinExistence type="inferred from homology"/>
<keyword evidence="4" id="KW-0539">Nucleus</keyword>
<feature type="region of interest" description="Disordered" evidence="7">
    <location>
        <begin position="425"/>
        <end position="454"/>
    </location>
</feature>
<evidence type="ECO:0000313" key="10">
    <source>
        <dbReference type="EMBL" id="CAF9933504.1"/>
    </source>
</evidence>
<dbReference type="GO" id="GO:0000776">
    <property type="term" value="C:kinetochore"/>
    <property type="evidence" value="ECO:0007669"/>
    <property type="project" value="InterPro"/>
</dbReference>
<evidence type="ECO:0000259" key="9">
    <source>
        <dbReference type="Pfam" id="PF15624"/>
    </source>
</evidence>
<feature type="compositionally biased region" description="Acidic residues" evidence="7">
    <location>
        <begin position="444"/>
        <end position="453"/>
    </location>
</feature>
<dbReference type="GO" id="GO:0019237">
    <property type="term" value="F:centromeric DNA binding"/>
    <property type="evidence" value="ECO:0007669"/>
    <property type="project" value="InterPro"/>
</dbReference>
<dbReference type="CDD" id="cd06993">
    <property type="entry name" value="cupin_CENP-C_C"/>
    <property type="match status" value="1"/>
</dbReference>
<feature type="compositionally biased region" description="Low complexity" evidence="7">
    <location>
        <begin position="349"/>
        <end position="359"/>
    </location>
</feature>
<protein>
    <recommendedName>
        <fullName evidence="6">CENP-C homolog</fullName>
    </recommendedName>
</protein>
<feature type="domain" description="Mif2 N-terminal" evidence="9">
    <location>
        <begin position="18"/>
        <end position="145"/>
    </location>
</feature>
<dbReference type="OrthoDB" id="1939643at2759"/>
<dbReference type="GO" id="GO:0051315">
    <property type="term" value="P:attachment of mitotic spindle microtubules to kinetochore"/>
    <property type="evidence" value="ECO:0007669"/>
    <property type="project" value="TreeGrafter"/>
</dbReference>
<evidence type="ECO:0000256" key="4">
    <source>
        <dbReference type="ARBA" id="ARBA00023242"/>
    </source>
</evidence>
<feature type="compositionally biased region" description="Pro residues" evidence="7">
    <location>
        <begin position="255"/>
        <end position="265"/>
    </location>
</feature>
<dbReference type="InterPro" id="IPR028386">
    <property type="entry name" value="CENP-C/Mif2/cnp3"/>
</dbReference>
<dbReference type="PANTHER" id="PTHR16684:SF11">
    <property type="entry name" value="CENTROMERE PROTEIN C"/>
    <property type="match status" value="1"/>
</dbReference>
<dbReference type="Pfam" id="PF15624">
    <property type="entry name" value="Mif2_N"/>
    <property type="match status" value="1"/>
</dbReference>
<feature type="compositionally biased region" description="Polar residues" evidence="7">
    <location>
        <begin position="98"/>
        <end position="112"/>
    </location>
</feature>
<evidence type="ECO:0000256" key="5">
    <source>
        <dbReference type="ARBA" id="ARBA00057947"/>
    </source>
</evidence>
<feature type="domain" description="Mif2/CENP-C cupin" evidence="8">
    <location>
        <begin position="503"/>
        <end position="589"/>
    </location>
</feature>
<comment type="similarity">
    <text evidence="2">Belongs to the CENP-C/MIF2 family.</text>
</comment>
<dbReference type="AlphaFoldDB" id="A0A8H3IYU0"/>
<gene>
    <name evidence="10" type="ORF">HETSPECPRED_008670</name>
</gene>
<evidence type="ECO:0000256" key="7">
    <source>
        <dbReference type="SAM" id="MobiDB-lite"/>
    </source>
</evidence>
<sequence length="605" mass="65537">MPAASRTPKRAPRPQNFGNVGVEGRRTGATLKDTGIRDEHGLEPVPTFSSPAKSPVKQNGVPNGSLGDETMDIGESTIPEPTEVRRLRTSNVKFPLPQATTPRRTNIGSSPRRSVGPIPSSAQREEAQTPTRASSHPASGSKRKLLDFSMAETRTSGDRTPQSSSSSLKRPKTSRLSGGRNNLRRKSADLSVPNGDELDESIGDVNGDVTTNGYVEEDTAMDSVEDNTMQNMPNDEEVEMDDGVVGGMDESLPVQDPPADPNPPKKPGRGRPLKNRPSDASVLSLSTAPTRGRPPTVHRDADTEQAESSGTTTQKGKRGKKDKALRDVSAARGPNAQIRPASKSRGKASRSASRVSLSRFVQRSETPGNGEGALITRSGRHSIHPLAHWRGEKAIFEPGHIDQTGLTLGGIKEIIRTDEIMEDRPRKSAYRRPRPRAKAQKLEDVEEDDEDKEPWEVETGVINARVMAWDSGANHYIEEETEEKEIAYAANAIEMRDISGAEFRFAKTLTLPFFGSGMVDLPPGGAKRSKNSRKMQMVFFVFYGRVQVEVGTPTTRFGIGKGGMWQVPRGNFYSISNPGKTPARIFFAQGNEVVVGGGAGGDVSS</sequence>
<dbReference type="GO" id="GO:0051382">
    <property type="term" value="P:kinetochore assembly"/>
    <property type="evidence" value="ECO:0007669"/>
    <property type="project" value="InterPro"/>
</dbReference>
<evidence type="ECO:0000256" key="2">
    <source>
        <dbReference type="ARBA" id="ARBA00010291"/>
    </source>
</evidence>
<feature type="compositionally biased region" description="Polar residues" evidence="7">
    <location>
        <begin position="47"/>
        <end position="62"/>
    </location>
</feature>
<evidence type="ECO:0000256" key="6">
    <source>
        <dbReference type="ARBA" id="ARBA00075033"/>
    </source>
</evidence>
<accession>A0A8H3IYU0</accession>
<comment type="subcellular location">
    <subcellularLocation>
        <location evidence="1">Nucleus</location>
    </subcellularLocation>
</comment>
<dbReference type="InterPro" id="IPR011051">
    <property type="entry name" value="RmlC_Cupin_sf"/>
</dbReference>
<dbReference type="Proteomes" id="UP000664521">
    <property type="component" value="Unassembled WGS sequence"/>
</dbReference>
<organism evidence="10 11">
    <name type="scientific">Heterodermia speciosa</name>
    <dbReference type="NCBI Taxonomy" id="116794"/>
    <lineage>
        <taxon>Eukaryota</taxon>
        <taxon>Fungi</taxon>
        <taxon>Dikarya</taxon>
        <taxon>Ascomycota</taxon>
        <taxon>Pezizomycotina</taxon>
        <taxon>Lecanoromycetes</taxon>
        <taxon>OSLEUM clade</taxon>
        <taxon>Lecanoromycetidae</taxon>
        <taxon>Caliciales</taxon>
        <taxon>Physciaceae</taxon>
        <taxon>Heterodermia</taxon>
    </lineage>
</organism>
<reference evidence="10" key="1">
    <citation type="submission" date="2021-03" db="EMBL/GenBank/DDBJ databases">
        <authorList>
            <person name="Tagirdzhanova G."/>
        </authorList>
    </citation>
    <scope>NUCLEOTIDE SEQUENCE</scope>
</reference>
<dbReference type="GO" id="GO:0051455">
    <property type="term" value="P:spindle attachment to meiosis I kinetochore"/>
    <property type="evidence" value="ECO:0007669"/>
    <property type="project" value="TreeGrafter"/>
</dbReference>